<dbReference type="InterPro" id="IPR011701">
    <property type="entry name" value="MFS"/>
</dbReference>
<gene>
    <name evidence="7" type="ORF">GGR27_000995</name>
</gene>
<feature type="transmembrane region" description="Helical" evidence="5">
    <location>
        <begin position="277"/>
        <end position="298"/>
    </location>
</feature>
<dbReference type="InterPro" id="IPR051788">
    <property type="entry name" value="MFS_Transporter"/>
</dbReference>
<feature type="transmembrane region" description="Helical" evidence="5">
    <location>
        <begin position="48"/>
        <end position="66"/>
    </location>
</feature>
<proteinExistence type="predicted"/>
<feature type="transmembrane region" description="Helical" evidence="5">
    <location>
        <begin position="12"/>
        <end position="36"/>
    </location>
</feature>
<evidence type="ECO:0000313" key="7">
    <source>
        <dbReference type="EMBL" id="NJC25514.1"/>
    </source>
</evidence>
<sequence length="387" mass="41070">MTSLERILTTPRYLAPAWIFTSLNIVVATWVLYVPAVKERLELDDGQLGLALFAFSAGLLTAIAPSSSLFEKFGLGRLSFIATCCFGLLMCIPVMATTYPMLVVGIFCTGLAASIMDIGMNALISELEYEDGVNIMSAAHGFFSLGGVIGAGLGSLLLGVFVEPVYHMLSVAAFLIVTNGFAVRHYLHRRSRKADRGGEGKFKFALIKPLLGFTVLAVLIMGSEGAIEHWSKLYLLDVVKISSDRVAGFGFVAFSATMTIGRFMGDNVSSRFGPYNIIIGGTLIAAAGFGLVLSTLFWPAMIGFALVGLGFSVIIPELFRLAGRAEGVSSAEGISVVAGMGYVGFLASPAILGLLSDWSSLRLSFAALLGAALVSALIAYVLKLRRT</sequence>
<protein>
    <submittedName>
        <fullName evidence="7">Fucose permease</fullName>
    </submittedName>
</protein>
<accession>A0ABX0X9A4</accession>
<dbReference type="Proteomes" id="UP000770785">
    <property type="component" value="Unassembled WGS sequence"/>
</dbReference>
<name>A0ABX0X9A4_9BACT</name>
<feature type="transmembrane region" description="Helical" evidence="5">
    <location>
        <begin position="304"/>
        <end position="322"/>
    </location>
</feature>
<keyword evidence="4 5" id="KW-0472">Membrane</keyword>
<feature type="transmembrane region" description="Helical" evidence="5">
    <location>
        <begin position="334"/>
        <end position="355"/>
    </location>
</feature>
<organism evidence="7 8">
    <name type="scientific">Neolewinella antarctica</name>
    <dbReference type="NCBI Taxonomy" id="442734"/>
    <lineage>
        <taxon>Bacteria</taxon>
        <taxon>Pseudomonadati</taxon>
        <taxon>Bacteroidota</taxon>
        <taxon>Saprospiria</taxon>
        <taxon>Saprospirales</taxon>
        <taxon>Lewinellaceae</taxon>
        <taxon>Neolewinella</taxon>
    </lineage>
</organism>
<dbReference type="Gene3D" id="1.20.1250.20">
    <property type="entry name" value="MFS general substrate transporter like domains"/>
    <property type="match status" value="2"/>
</dbReference>
<dbReference type="InterPro" id="IPR036259">
    <property type="entry name" value="MFS_trans_sf"/>
</dbReference>
<dbReference type="PANTHER" id="PTHR23514">
    <property type="entry name" value="BYPASS OF STOP CODON PROTEIN 6"/>
    <property type="match status" value="1"/>
</dbReference>
<feature type="transmembrane region" description="Helical" evidence="5">
    <location>
        <begin position="361"/>
        <end position="382"/>
    </location>
</feature>
<keyword evidence="2 5" id="KW-0812">Transmembrane</keyword>
<comment type="caution">
    <text evidence="7">The sequence shown here is derived from an EMBL/GenBank/DDBJ whole genome shotgun (WGS) entry which is preliminary data.</text>
</comment>
<evidence type="ECO:0000256" key="1">
    <source>
        <dbReference type="ARBA" id="ARBA00004141"/>
    </source>
</evidence>
<feature type="transmembrane region" description="Helical" evidence="5">
    <location>
        <begin position="204"/>
        <end position="227"/>
    </location>
</feature>
<dbReference type="PANTHER" id="PTHR23514:SF13">
    <property type="entry name" value="INNER MEMBRANE PROTEIN YBJJ"/>
    <property type="match status" value="1"/>
</dbReference>
<feature type="transmembrane region" description="Helical" evidence="5">
    <location>
        <begin position="135"/>
        <end position="159"/>
    </location>
</feature>
<feature type="transmembrane region" description="Helical" evidence="5">
    <location>
        <begin position="247"/>
        <end position="265"/>
    </location>
</feature>
<feature type="transmembrane region" description="Helical" evidence="5">
    <location>
        <begin position="78"/>
        <end position="96"/>
    </location>
</feature>
<keyword evidence="3 5" id="KW-1133">Transmembrane helix</keyword>
<evidence type="ECO:0000313" key="8">
    <source>
        <dbReference type="Proteomes" id="UP000770785"/>
    </source>
</evidence>
<feature type="domain" description="Major facilitator superfamily (MFS) profile" evidence="6">
    <location>
        <begin position="10"/>
        <end position="387"/>
    </location>
</feature>
<keyword evidence="8" id="KW-1185">Reference proteome</keyword>
<evidence type="ECO:0000256" key="4">
    <source>
        <dbReference type="ARBA" id="ARBA00023136"/>
    </source>
</evidence>
<reference evidence="7 8" key="1">
    <citation type="submission" date="2020-03" db="EMBL/GenBank/DDBJ databases">
        <title>Genomic Encyclopedia of Type Strains, Phase IV (KMG-IV): sequencing the most valuable type-strain genomes for metagenomic binning, comparative biology and taxonomic classification.</title>
        <authorList>
            <person name="Goeker M."/>
        </authorList>
    </citation>
    <scope>NUCLEOTIDE SEQUENCE [LARGE SCALE GENOMIC DNA]</scope>
    <source>
        <strain evidence="7 8">DSM 105096</strain>
    </source>
</reference>
<evidence type="ECO:0000256" key="5">
    <source>
        <dbReference type="SAM" id="Phobius"/>
    </source>
</evidence>
<dbReference type="EMBL" id="JAATJH010000001">
    <property type="protein sequence ID" value="NJC25514.1"/>
    <property type="molecule type" value="Genomic_DNA"/>
</dbReference>
<evidence type="ECO:0000259" key="6">
    <source>
        <dbReference type="PROSITE" id="PS50850"/>
    </source>
</evidence>
<evidence type="ECO:0000256" key="2">
    <source>
        <dbReference type="ARBA" id="ARBA00022692"/>
    </source>
</evidence>
<dbReference type="CDD" id="cd17393">
    <property type="entry name" value="MFS_MosC_like"/>
    <property type="match status" value="1"/>
</dbReference>
<dbReference type="Pfam" id="PF07690">
    <property type="entry name" value="MFS_1"/>
    <property type="match status" value="1"/>
</dbReference>
<dbReference type="RefSeq" id="WP_168036262.1">
    <property type="nucleotide sequence ID" value="NZ_JAATJH010000001.1"/>
</dbReference>
<dbReference type="PROSITE" id="PS50850">
    <property type="entry name" value="MFS"/>
    <property type="match status" value="1"/>
</dbReference>
<dbReference type="InterPro" id="IPR020846">
    <property type="entry name" value="MFS_dom"/>
</dbReference>
<evidence type="ECO:0000256" key="3">
    <source>
        <dbReference type="ARBA" id="ARBA00022989"/>
    </source>
</evidence>
<feature type="transmembrane region" description="Helical" evidence="5">
    <location>
        <begin position="165"/>
        <end position="183"/>
    </location>
</feature>
<dbReference type="SUPFAM" id="SSF103473">
    <property type="entry name" value="MFS general substrate transporter"/>
    <property type="match status" value="1"/>
</dbReference>
<feature type="transmembrane region" description="Helical" evidence="5">
    <location>
        <begin position="102"/>
        <end position="123"/>
    </location>
</feature>
<comment type="subcellular location">
    <subcellularLocation>
        <location evidence="1">Membrane</location>
        <topology evidence="1">Multi-pass membrane protein</topology>
    </subcellularLocation>
</comment>